<name>A0ABR4PBT6_9HELO</name>
<dbReference type="EMBL" id="JBFCZG010000006">
    <property type="protein sequence ID" value="KAL3420622.1"/>
    <property type="molecule type" value="Genomic_DNA"/>
</dbReference>
<dbReference type="PANTHER" id="PTHR12149:SF8">
    <property type="entry name" value="PROTEIN-RIBULOSAMINE 3-KINASE"/>
    <property type="match status" value="1"/>
</dbReference>
<accession>A0ABR4PBT6</accession>
<sequence length="159" mass="18136">MLKQSIKFDAAENGSWAELDAVSSRLISRVIPALLGALESESRTVKPSLIHGDLWDGNIGTDSKTGNIYIFDAGAYYTHNEMELGMWRCKRHRFVNKEVFLREYLRKAGVSEPAEQFDDRNRLYCVYMNMWASAHHAGGIDRTTAYDDMCYLVDKYAPV</sequence>
<dbReference type="Proteomes" id="UP001629113">
    <property type="component" value="Unassembled WGS sequence"/>
</dbReference>
<comment type="catalytic activity">
    <reaction evidence="2">
        <text>N(6)-D-ribulosyl-L-lysyl-[protein] + ATP = N(6)-(3-O-phospho-D-ribulosyl)-L-lysyl-[protein] + ADP + H(+)</text>
        <dbReference type="Rhea" id="RHEA:48432"/>
        <dbReference type="Rhea" id="RHEA-COMP:12103"/>
        <dbReference type="Rhea" id="RHEA-COMP:12104"/>
        <dbReference type="ChEBI" id="CHEBI:15378"/>
        <dbReference type="ChEBI" id="CHEBI:30616"/>
        <dbReference type="ChEBI" id="CHEBI:90418"/>
        <dbReference type="ChEBI" id="CHEBI:90420"/>
        <dbReference type="ChEBI" id="CHEBI:456216"/>
        <dbReference type="EC" id="2.7.1.172"/>
    </reaction>
    <physiologicalReaction direction="left-to-right" evidence="2">
        <dbReference type="Rhea" id="RHEA:48433"/>
    </physiologicalReaction>
</comment>
<dbReference type="PANTHER" id="PTHR12149">
    <property type="entry name" value="FRUCTOSAMINE 3 KINASE-RELATED PROTEIN"/>
    <property type="match status" value="1"/>
</dbReference>
<proteinExistence type="predicted"/>
<evidence type="ECO:0000313" key="3">
    <source>
        <dbReference type="EMBL" id="KAL3420622.1"/>
    </source>
</evidence>
<protein>
    <recommendedName>
        <fullName evidence="1">protein-ribulosamine 3-kinase</fullName>
        <ecNumber evidence="1">2.7.1.172</ecNumber>
    </recommendedName>
</protein>
<comment type="caution">
    <text evidence="3">The sequence shown here is derived from an EMBL/GenBank/DDBJ whole genome shotgun (WGS) entry which is preliminary data.</text>
</comment>
<evidence type="ECO:0000256" key="1">
    <source>
        <dbReference type="ARBA" id="ARBA00011961"/>
    </source>
</evidence>
<dbReference type="SUPFAM" id="SSF56112">
    <property type="entry name" value="Protein kinase-like (PK-like)"/>
    <property type="match status" value="1"/>
</dbReference>
<organism evidence="3 4">
    <name type="scientific">Phlyctema vagabunda</name>
    <dbReference type="NCBI Taxonomy" id="108571"/>
    <lineage>
        <taxon>Eukaryota</taxon>
        <taxon>Fungi</taxon>
        <taxon>Dikarya</taxon>
        <taxon>Ascomycota</taxon>
        <taxon>Pezizomycotina</taxon>
        <taxon>Leotiomycetes</taxon>
        <taxon>Helotiales</taxon>
        <taxon>Dermateaceae</taxon>
        <taxon>Phlyctema</taxon>
    </lineage>
</organism>
<reference evidence="3 4" key="1">
    <citation type="submission" date="2024-06" db="EMBL/GenBank/DDBJ databases">
        <title>Complete genome of Phlyctema vagabunda strain 19-DSS-EL-015.</title>
        <authorList>
            <person name="Fiorenzani C."/>
        </authorList>
    </citation>
    <scope>NUCLEOTIDE SEQUENCE [LARGE SCALE GENOMIC DNA]</scope>
    <source>
        <strain evidence="3 4">19-DSS-EL-015</strain>
    </source>
</reference>
<dbReference type="InterPro" id="IPR011009">
    <property type="entry name" value="Kinase-like_dom_sf"/>
</dbReference>
<dbReference type="InterPro" id="IPR016477">
    <property type="entry name" value="Fructo-/Ketosamine-3-kinase"/>
</dbReference>
<dbReference type="Gene3D" id="3.90.1200.10">
    <property type="match status" value="1"/>
</dbReference>
<evidence type="ECO:0000256" key="2">
    <source>
        <dbReference type="ARBA" id="ARBA00048655"/>
    </source>
</evidence>
<keyword evidence="4" id="KW-1185">Reference proteome</keyword>
<dbReference type="Pfam" id="PF03881">
    <property type="entry name" value="Fructosamin_kin"/>
    <property type="match status" value="1"/>
</dbReference>
<dbReference type="EC" id="2.7.1.172" evidence="1"/>
<evidence type="ECO:0000313" key="4">
    <source>
        <dbReference type="Proteomes" id="UP001629113"/>
    </source>
</evidence>
<gene>
    <name evidence="3" type="ORF">PVAG01_07067</name>
</gene>